<name>A0A016TTQ0_9BILA</name>
<feature type="compositionally biased region" description="Basic and acidic residues" evidence="1">
    <location>
        <begin position="120"/>
        <end position="130"/>
    </location>
</feature>
<organism evidence="2 3">
    <name type="scientific">Ancylostoma ceylanicum</name>
    <dbReference type="NCBI Taxonomy" id="53326"/>
    <lineage>
        <taxon>Eukaryota</taxon>
        <taxon>Metazoa</taxon>
        <taxon>Ecdysozoa</taxon>
        <taxon>Nematoda</taxon>
        <taxon>Chromadorea</taxon>
        <taxon>Rhabditida</taxon>
        <taxon>Rhabditina</taxon>
        <taxon>Rhabditomorpha</taxon>
        <taxon>Strongyloidea</taxon>
        <taxon>Ancylostomatidae</taxon>
        <taxon>Ancylostomatinae</taxon>
        <taxon>Ancylostoma</taxon>
    </lineage>
</organism>
<dbReference type="Proteomes" id="UP000024635">
    <property type="component" value="Unassembled WGS sequence"/>
</dbReference>
<evidence type="ECO:0000313" key="2">
    <source>
        <dbReference type="EMBL" id="EYC06111.1"/>
    </source>
</evidence>
<sequence>MWFVLAGEAQLYTRALSAKCATESTPLDWHFSLDEDENFELEYWQERLNAASSDPDDELAPMEKRQGAIAPNLSLLRPPANIGGNTSGYGRYKRRRRNVENTYKAIQNRSIWHRRNDFPSKRTMVRRDTPPPDQHASSRPVAEYRQRGPMVRGRGGTTRALEEGVPMELVQRRGRWASSRSMKPYIAHSATTQGGPADLIG</sequence>
<protein>
    <submittedName>
        <fullName evidence="2">Uncharacterized protein</fullName>
    </submittedName>
</protein>
<reference evidence="3" key="1">
    <citation type="journal article" date="2015" name="Nat. Genet.">
        <title>The genome and transcriptome of the zoonotic hookworm Ancylostoma ceylanicum identify infection-specific gene families.</title>
        <authorList>
            <person name="Schwarz E.M."/>
            <person name="Hu Y."/>
            <person name="Antoshechkin I."/>
            <person name="Miller M.M."/>
            <person name="Sternberg P.W."/>
            <person name="Aroian R.V."/>
        </authorList>
    </citation>
    <scope>NUCLEOTIDE SEQUENCE</scope>
    <source>
        <strain evidence="3">HY135</strain>
    </source>
</reference>
<accession>A0A016TTQ0</accession>
<comment type="caution">
    <text evidence="2">The sequence shown here is derived from an EMBL/GenBank/DDBJ whole genome shotgun (WGS) entry which is preliminary data.</text>
</comment>
<dbReference type="AlphaFoldDB" id="A0A016TTQ0"/>
<gene>
    <name evidence="2" type="primary">Acey_s0078.g1194</name>
    <name evidence="2" type="ORF">Y032_0078g1194</name>
</gene>
<proteinExistence type="predicted"/>
<evidence type="ECO:0000256" key="1">
    <source>
        <dbReference type="SAM" id="MobiDB-lite"/>
    </source>
</evidence>
<feature type="region of interest" description="Disordered" evidence="1">
    <location>
        <begin position="120"/>
        <end position="157"/>
    </location>
</feature>
<evidence type="ECO:0000313" key="3">
    <source>
        <dbReference type="Proteomes" id="UP000024635"/>
    </source>
</evidence>
<keyword evidence="3" id="KW-1185">Reference proteome</keyword>
<dbReference type="EMBL" id="JARK01001414">
    <property type="protein sequence ID" value="EYC06111.1"/>
    <property type="molecule type" value="Genomic_DNA"/>
</dbReference>